<evidence type="ECO:0000313" key="2">
    <source>
        <dbReference type="EMBL" id="OEL32007.1"/>
    </source>
</evidence>
<evidence type="ECO:0000313" key="3">
    <source>
        <dbReference type="Proteomes" id="UP000095767"/>
    </source>
</evidence>
<dbReference type="InterPro" id="IPR044974">
    <property type="entry name" value="Disease_R_plants"/>
</dbReference>
<dbReference type="AlphaFoldDB" id="A0A1E5W3U5"/>
<dbReference type="OrthoDB" id="691131at2759"/>
<evidence type="ECO:0000259" key="1">
    <source>
        <dbReference type="Pfam" id="PF23559"/>
    </source>
</evidence>
<dbReference type="Proteomes" id="UP000095767">
    <property type="component" value="Unassembled WGS sequence"/>
</dbReference>
<dbReference type="EMBL" id="LWDX02022238">
    <property type="protein sequence ID" value="OEL32007.1"/>
    <property type="molecule type" value="Genomic_DNA"/>
</dbReference>
<proteinExistence type="predicted"/>
<comment type="caution">
    <text evidence="2">The sequence shown here is derived from an EMBL/GenBank/DDBJ whole genome shotgun (WGS) entry which is preliminary data.</text>
</comment>
<dbReference type="PANTHER" id="PTHR23155">
    <property type="entry name" value="DISEASE RESISTANCE PROTEIN RP"/>
    <property type="match status" value="1"/>
</dbReference>
<dbReference type="InterPro" id="IPR058922">
    <property type="entry name" value="WHD_DRP"/>
</dbReference>
<feature type="domain" description="Disease resistance protein winged helix" evidence="1">
    <location>
        <begin position="105"/>
        <end position="154"/>
    </location>
</feature>
<sequence length="273" mass="31190">MSVRLIHVSTLNKEGWNDLNAEATKQARLILHKCGGLPKVVVALAESLASRPAASVDWRWLGDNFMHKLETHNDFASLQGFFAWVRSYFHTCPDFLKPCIFYLSIFPVNHGIRQGRLVRRWIAEGYARDTKESTAEEASVDFISKLGKLSIIQKKVFLFHVNGFFREYIRSRSMEDNLVFALEGCCSANSQRGGRHLTVGTSWDRDTNVLDCMDLSRLRSLTVFGEWRPFVISKKMRLLRVLDLEDTCSGVTDGDVEQMVQLLPRLKFLSLRG</sequence>
<dbReference type="STRING" id="888268.A0A1E5W3U5"/>
<dbReference type="Pfam" id="PF23559">
    <property type="entry name" value="WHD_DRP"/>
    <property type="match status" value="1"/>
</dbReference>
<accession>A0A1E5W3U5</accession>
<gene>
    <name evidence="2" type="ORF">BAE44_0006973</name>
</gene>
<reference evidence="2 3" key="1">
    <citation type="submission" date="2016-09" db="EMBL/GenBank/DDBJ databases">
        <title>The draft genome of Dichanthelium oligosanthes: A C3 panicoid grass species.</title>
        <authorList>
            <person name="Studer A.J."/>
            <person name="Schnable J.C."/>
            <person name="Brutnell T.P."/>
        </authorList>
    </citation>
    <scope>NUCLEOTIDE SEQUENCE [LARGE SCALE GENOMIC DNA]</scope>
    <source>
        <strain evidence="3">cv. Kellogg 1175</strain>
        <tissue evidence="2">Leaf</tissue>
    </source>
</reference>
<keyword evidence="3" id="KW-1185">Reference proteome</keyword>
<dbReference type="PANTHER" id="PTHR23155:SF1135">
    <property type="entry name" value="OS08G0246300 PROTEIN"/>
    <property type="match status" value="1"/>
</dbReference>
<name>A0A1E5W3U5_9POAL</name>
<protein>
    <recommendedName>
        <fullName evidence="1">Disease resistance protein winged helix domain-containing protein</fullName>
    </recommendedName>
</protein>
<dbReference type="GO" id="GO:0098542">
    <property type="term" value="P:defense response to other organism"/>
    <property type="evidence" value="ECO:0007669"/>
    <property type="project" value="TreeGrafter"/>
</dbReference>
<organism evidence="2 3">
    <name type="scientific">Dichanthelium oligosanthes</name>
    <dbReference type="NCBI Taxonomy" id="888268"/>
    <lineage>
        <taxon>Eukaryota</taxon>
        <taxon>Viridiplantae</taxon>
        <taxon>Streptophyta</taxon>
        <taxon>Embryophyta</taxon>
        <taxon>Tracheophyta</taxon>
        <taxon>Spermatophyta</taxon>
        <taxon>Magnoliopsida</taxon>
        <taxon>Liliopsida</taxon>
        <taxon>Poales</taxon>
        <taxon>Poaceae</taxon>
        <taxon>PACMAD clade</taxon>
        <taxon>Panicoideae</taxon>
        <taxon>Panicodae</taxon>
        <taxon>Paniceae</taxon>
        <taxon>Dichantheliinae</taxon>
        <taxon>Dichanthelium</taxon>
    </lineage>
</organism>